<gene>
    <name evidence="1" type="ORF">EARLPHILLIPIV_201</name>
</gene>
<reference evidence="1 2" key="1">
    <citation type="submission" date="2016-06" db="EMBL/GenBank/DDBJ databases">
        <authorList>
            <person name="Kjaerup R.B."/>
            <person name="Dalgaard T.S."/>
            <person name="Juul-Madsen H.R."/>
        </authorList>
    </citation>
    <scope>NUCLEOTIDE SEQUENCE [LARGE SCALE GENOMIC DNA]</scope>
</reference>
<dbReference type="KEGG" id="vg:29061804"/>
<dbReference type="GeneID" id="29061804"/>
<protein>
    <submittedName>
        <fullName evidence="1">Putative virion structural protein</fullName>
    </submittedName>
</protein>
<sequence>MALNQQLRRKAEAYIYSVLDAVDPSGINTKIAKECIPAMSDDKFVEMAGLGIPIYQPVGGKTQISYQNNIKVAEKMGIPLSEKLWLTEPKTGITTLTRHPHLVLLLPIRRQTQMLEKKMSVSKHDKIRDKLTGQVTGPSKASGISFPEAYIIYSDKLDESLQEFLHARGGNEAVNRSFYQALRMTGRGRIHIPGAERTSAKSTRTWAAYYTAMHIGSNIGKPQ</sequence>
<dbReference type="Proteomes" id="UP000201594">
    <property type="component" value="Segment"/>
</dbReference>
<dbReference type="RefSeq" id="YP_009278513.1">
    <property type="nucleotide sequence ID" value="NC_031007.1"/>
</dbReference>
<accession>A0A1B2ICP5</accession>
<dbReference type="OrthoDB" id="8370at10239"/>
<dbReference type="EMBL" id="KX397367">
    <property type="protein sequence ID" value="ANZ49050.1"/>
    <property type="molecule type" value="Genomic_DNA"/>
</dbReference>
<evidence type="ECO:0000313" key="1">
    <source>
        <dbReference type="EMBL" id="ANZ49050.1"/>
    </source>
</evidence>
<evidence type="ECO:0000313" key="2">
    <source>
        <dbReference type="Proteomes" id="UP000201594"/>
    </source>
</evidence>
<organism evidence="1 2">
    <name type="scientific">Erwinia phage vB_EamM_EarlPhillipIV</name>
    <dbReference type="NCBI Taxonomy" id="1883372"/>
    <lineage>
        <taxon>Viruses</taxon>
        <taxon>Duplodnaviria</taxon>
        <taxon>Heunggongvirae</taxon>
        <taxon>Uroviricota</taxon>
        <taxon>Caudoviricetes</taxon>
        <taxon>Chimalliviridae</taxon>
        <taxon>Derbicusvirus</taxon>
        <taxon>Derbicusvirus derbicus</taxon>
    </lineage>
</organism>
<proteinExistence type="predicted"/>
<name>A0A1B2ICP5_9CAUD</name>